<reference evidence="2 3" key="1">
    <citation type="journal article" date="2020" name="Phytopathology">
        <title>Genome Sequence Resources of Colletotrichum truncatum, C. plurivorum, C. musicola, and C. sojae: Four Species Pathogenic to Soybean (Glycine max).</title>
        <authorList>
            <person name="Rogerio F."/>
            <person name="Boufleur T.R."/>
            <person name="Ciampi-Guillardi M."/>
            <person name="Sukno S.A."/>
            <person name="Thon M.R."/>
            <person name="Massola Junior N.S."/>
            <person name="Baroncelli R."/>
        </authorList>
    </citation>
    <scope>NUCLEOTIDE SEQUENCE [LARGE SCALE GENOMIC DNA]</scope>
    <source>
        <strain evidence="2 3">LFN0009</strain>
    </source>
</reference>
<keyword evidence="3" id="KW-1185">Reference proteome</keyword>
<comment type="caution">
    <text evidence="2">The sequence shown here is derived from an EMBL/GenBank/DDBJ whole genome shotgun (WGS) entry which is preliminary data.</text>
</comment>
<feature type="region of interest" description="Disordered" evidence="1">
    <location>
        <begin position="1"/>
        <end position="43"/>
    </location>
</feature>
<feature type="compositionally biased region" description="Basic and acidic residues" evidence="1">
    <location>
        <begin position="21"/>
        <end position="30"/>
    </location>
</feature>
<sequence>MPKGSASAAAASRPSFGGGSELKDKTERARLNNPHPIPPPGKHFHAVLASAHWHFVFRRGTPSPRITATALTGEYRAKKCA</sequence>
<dbReference type="EMBL" id="WIGN01000009">
    <property type="protein sequence ID" value="KAF6819487.1"/>
    <property type="molecule type" value="Genomic_DNA"/>
</dbReference>
<evidence type="ECO:0000313" key="2">
    <source>
        <dbReference type="EMBL" id="KAF6819487.1"/>
    </source>
</evidence>
<feature type="compositionally biased region" description="Low complexity" evidence="1">
    <location>
        <begin position="1"/>
        <end position="15"/>
    </location>
</feature>
<dbReference type="Proteomes" id="UP000652219">
    <property type="component" value="Unassembled WGS sequence"/>
</dbReference>
<name>A0A8H6JUT2_9PEZI</name>
<dbReference type="AlphaFoldDB" id="A0A8H6JUT2"/>
<evidence type="ECO:0000256" key="1">
    <source>
        <dbReference type="SAM" id="MobiDB-lite"/>
    </source>
</evidence>
<organism evidence="2 3">
    <name type="scientific">Colletotrichum sojae</name>
    <dbReference type="NCBI Taxonomy" id="2175907"/>
    <lineage>
        <taxon>Eukaryota</taxon>
        <taxon>Fungi</taxon>
        <taxon>Dikarya</taxon>
        <taxon>Ascomycota</taxon>
        <taxon>Pezizomycotina</taxon>
        <taxon>Sordariomycetes</taxon>
        <taxon>Hypocreomycetidae</taxon>
        <taxon>Glomerellales</taxon>
        <taxon>Glomerellaceae</taxon>
        <taxon>Colletotrichum</taxon>
        <taxon>Colletotrichum orchidearum species complex</taxon>
    </lineage>
</organism>
<protein>
    <submittedName>
        <fullName evidence="2">Uncharacterized protein</fullName>
    </submittedName>
</protein>
<accession>A0A8H6JUT2</accession>
<gene>
    <name evidence="2" type="ORF">CSOJ01_01230</name>
</gene>
<evidence type="ECO:0000313" key="3">
    <source>
        <dbReference type="Proteomes" id="UP000652219"/>
    </source>
</evidence>
<proteinExistence type="predicted"/>